<dbReference type="WBParaSite" id="MCU_010622-RC">
    <property type="protein sequence ID" value="MCU_010622-RC"/>
    <property type="gene ID" value="MCU_010622"/>
</dbReference>
<organism evidence="3">
    <name type="scientific">Mesocestoides corti</name>
    <name type="common">Flatworm</name>
    <dbReference type="NCBI Taxonomy" id="53468"/>
    <lineage>
        <taxon>Eukaryota</taxon>
        <taxon>Metazoa</taxon>
        <taxon>Spiralia</taxon>
        <taxon>Lophotrochozoa</taxon>
        <taxon>Platyhelminthes</taxon>
        <taxon>Cestoda</taxon>
        <taxon>Eucestoda</taxon>
        <taxon>Cyclophyllidea</taxon>
        <taxon>Mesocestoididae</taxon>
        <taxon>Mesocestoides</taxon>
    </lineage>
</organism>
<dbReference type="Pfam" id="PF01344">
    <property type="entry name" value="Kelch_1"/>
    <property type="match status" value="1"/>
</dbReference>
<accession>A0A5K3FQE4</accession>
<keyword evidence="1" id="KW-0880">Kelch repeat</keyword>
<dbReference type="SMART" id="SM00612">
    <property type="entry name" value="Kelch"/>
    <property type="match status" value="3"/>
</dbReference>
<dbReference type="AlphaFoldDB" id="A0A5K3FQE4"/>
<name>A0A5K3FQE4_MESCO</name>
<evidence type="ECO:0000313" key="3">
    <source>
        <dbReference type="WBParaSite" id="MCU_010622-RC"/>
    </source>
</evidence>
<proteinExistence type="predicted"/>
<reference evidence="3" key="1">
    <citation type="submission" date="2019-11" db="UniProtKB">
        <authorList>
            <consortium name="WormBaseParasite"/>
        </authorList>
    </citation>
    <scope>IDENTIFICATION</scope>
</reference>
<dbReference type="InterPro" id="IPR006652">
    <property type="entry name" value="Kelch_1"/>
</dbReference>
<dbReference type="PANTHER" id="PTHR45632:SF17">
    <property type="entry name" value="KELCH-LIKE PROTEIN 31"/>
    <property type="match status" value="1"/>
</dbReference>
<dbReference type="Gene3D" id="1.25.40.420">
    <property type="match status" value="1"/>
</dbReference>
<dbReference type="Pfam" id="PF07707">
    <property type="entry name" value="BACK"/>
    <property type="match status" value="1"/>
</dbReference>
<feature type="domain" description="BACK" evidence="2">
    <location>
        <begin position="38"/>
        <end position="119"/>
    </location>
</feature>
<evidence type="ECO:0000259" key="2">
    <source>
        <dbReference type="Pfam" id="PF07707"/>
    </source>
</evidence>
<protein>
    <submittedName>
        <fullName evidence="3">BACK domain-containing protein</fullName>
    </submittedName>
</protein>
<sequence>MDNAVRLFLLASNLGSRTITSWCAEFLRPRVSRENVEQIWSVANATKNTRMIDLCVPFIAAHFDAITTGVKFQSTTEPDSLSTLLSDDRLVGVAEAAKLRAVAMWFEANRTANTEDLTEFVGGLDNSLGAIDLGKITSDDFVEFCMSDCWINLRREFRDLISNAWKEVRMRGPTHDYLIAYTDPSNEVTFATSEWEEFEKKILGRSSGAQLPTVDVNFRLTMPSRSECAVVMLSESMYMIGGRDEKGEVSRLVDRVDPFDGRVLGAAPMEHERCSFSAAADFSGQQLLVFGGENGTTEMSSCEKFDSATNRWTPLPDMPTERSCCGTAIVPGVGVVVVGGYTFTRGALCTAELLSCSTEDNGVENWSWRQLAPMRKPRSHPGVAYFRGRVVVVGDGWNVNNGVECLRLPADDNDPGQWTRLQTLEKATPQTNSLVVLKHRLLLAGDWSPFKLLWHLSHPGGVNKFYDSIPRRLWLRSLPLNTNGITWMHSSDKTLETLAELIDEWISQEVRNETVASGHLVAVSRNNVCIDN</sequence>
<dbReference type="SUPFAM" id="SSF117281">
    <property type="entry name" value="Kelch motif"/>
    <property type="match status" value="1"/>
</dbReference>
<dbReference type="Gene3D" id="2.120.10.80">
    <property type="entry name" value="Kelch-type beta propeller"/>
    <property type="match status" value="1"/>
</dbReference>
<dbReference type="InterPro" id="IPR015915">
    <property type="entry name" value="Kelch-typ_b-propeller"/>
</dbReference>
<evidence type="ECO:0000256" key="1">
    <source>
        <dbReference type="ARBA" id="ARBA00022441"/>
    </source>
</evidence>
<dbReference type="InterPro" id="IPR011705">
    <property type="entry name" value="BACK"/>
</dbReference>
<dbReference type="PANTHER" id="PTHR45632">
    <property type="entry name" value="LD33804P"/>
    <property type="match status" value="1"/>
</dbReference>